<dbReference type="Pfam" id="PF00015">
    <property type="entry name" value="MCPsignal"/>
    <property type="match status" value="1"/>
</dbReference>
<dbReference type="Gene3D" id="1.10.8.500">
    <property type="entry name" value="HAMP domain in histidine kinase"/>
    <property type="match status" value="1"/>
</dbReference>
<keyword evidence="3" id="KW-0807">Transducer</keyword>
<evidence type="ECO:0000313" key="9">
    <source>
        <dbReference type="Proteomes" id="UP000295391"/>
    </source>
</evidence>
<dbReference type="SMART" id="SM00304">
    <property type="entry name" value="HAMP"/>
    <property type="match status" value="3"/>
</dbReference>
<keyword evidence="5" id="KW-0812">Transmembrane</keyword>
<comment type="similarity">
    <text evidence="2">Belongs to the methyl-accepting chemotaxis (MCP) protein family.</text>
</comment>
<evidence type="ECO:0000256" key="4">
    <source>
        <dbReference type="SAM" id="Coils"/>
    </source>
</evidence>
<name>A0A4R6W359_9HYPH</name>
<sequence>MPKFQFLNHLKLSTKMSALLAGLVLLTVLCTSTLSYFVSAQSLQSETEARLGSIASLKSRLIADQMASIERDLVLNANKKGAADGVELLASAFGGLAFMGDATGLLQKAYIDDNPNGDTERYLLERSTLGDAYDRYHAGRHAGMVDLALANGYGDVYLFDKKGNLIYSVFKHRDFAANFMQEDSPLYQTGLGHAFRAALELQPGETSFADFAPYPMKDAGDAAFLATPVVNEKADVIGVMAVQIKIENLQTILTLAEGLGTTGQTQLVREAGAVIASSAPDAHEMVDWPVADADPTKWRTHLLFEAPDADGQMRTHVFDAVNFDQAAWLVGVSQSQAELTQPTQMLGWMMLAVGVLILVVSTALALIYTRSVAKPISKLTQCMRKLANGEHQVHLPPMKRGDEIGEMRATVEVFRANAVRVAELSADEDVRAEERERRARQMDQFQFIMAEVVEAAANGDFSQRLPENQPDAELQKLARAVNSLVHNVEHGVSETARVLSALAQADLTQRMEGSYRGAFSRLRDDTNEVAHALSDIVGKLRRASASIKTASHGMHQNAQDLTTRSSKQSQLVENTRGGMHDVAVLINQVAADTNAVVGRSKDVGQTATENAQIMAQADDAMTRITQSASKISTIIGMIDDIAFQTNLLALNASVEAARAGEAGKGFAVVAVEVRRLAQSAADASNEVKALIEQSNAEVDQGSKLVARSTQMLNQMLDGVRANNQALVNLAQDANAQAQTIAHLSHDISSLGDMIGESSALVLRNNENIEHTARQSQRLDDIVELFHLDLAEAERVA</sequence>
<dbReference type="EMBL" id="SNYR01000001">
    <property type="protein sequence ID" value="TDQ67445.1"/>
    <property type="molecule type" value="Genomic_DNA"/>
</dbReference>
<dbReference type="SUPFAM" id="SSF158472">
    <property type="entry name" value="HAMP domain-like"/>
    <property type="match status" value="1"/>
</dbReference>
<feature type="domain" description="HAMP" evidence="7">
    <location>
        <begin position="449"/>
        <end position="493"/>
    </location>
</feature>
<organism evidence="8 9">
    <name type="scientific">Maritalea mobilis</name>
    <dbReference type="NCBI Taxonomy" id="483324"/>
    <lineage>
        <taxon>Bacteria</taxon>
        <taxon>Pseudomonadati</taxon>
        <taxon>Pseudomonadota</taxon>
        <taxon>Alphaproteobacteria</taxon>
        <taxon>Hyphomicrobiales</taxon>
        <taxon>Devosiaceae</taxon>
        <taxon>Maritalea</taxon>
    </lineage>
</organism>
<evidence type="ECO:0000259" key="7">
    <source>
        <dbReference type="PROSITE" id="PS50885"/>
    </source>
</evidence>
<keyword evidence="5" id="KW-1133">Transmembrane helix</keyword>
<dbReference type="InterPro" id="IPR051310">
    <property type="entry name" value="MCP_chemotaxis"/>
</dbReference>
<comment type="caution">
    <text evidence="8">The sequence shown here is derived from an EMBL/GenBank/DDBJ whole genome shotgun (WGS) entry which is preliminary data.</text>
</comment>
<dbReference type="GO" id="GO:0016020">
    <property type="term" value="C:membrane"/>
    <property type="evidence" value="ECO:0007669"/>
    <property type="project" value="InterPro"/>
</dbReference>
<dbReference type="GO" id="GO:0007165">
    <property type="term" value="P:signal transduction"/>
    <property type="evidence" value="ECO:0007669"/>
    <property type="project" value="UniProtKB-KW"/>
</dbReference>
<feature type="domain" description="Methyl-accepting transducer" evidence="6">
    <location>
        <begin position="543"/>
        <end position="769"/>
    </location>
</feature>
<dbReference type="PANTHER" id="PTHR43531">
    <property type="entry name" value="PROTEIN ICFG"/>
    <property type="match status" value="1"/>
</dbReference>
<dbReference type="PROSITE" id="PS50885">
    <property type="entry name" value="HAMP"/>
    <property type="match status" value="3"/>
</dbReference>
<dbReference type="InterPro" id="IPR004089">
    <property type="entry name" value="MCPsignal_dom"/>
</dbReference>
<dbReference type="Proteomes" id="UP000295391">
    <property type="component" value="Unassembled WGS sequence"/>
</dbReference>
<reference evidence="8 9" key="1">
    <citation type="submission" date="2019-03" db="EMBL/GenBank/DDBJ databases">
        <title>Genomic Encyclopedia of Type Strains, Phase III (KMG-III): the genomes of soil and plant-associated and newly described type strains.</title>
        <authorList>
            <person name="Whitman W."/>
        </authorList>
    </citation>
    <scope>NUCLEOTIDE SEQUENCE [LARGE SCALE GENOMIC DNA]</scope>
    <source>
        <strain evidence="8 9">CGMCC 1.7002</strain>
    </source>
</reference>
<dbReference type="SUPFAM" id="SSF58104">
    <property type="entry name" value="Methyl-accepting chemotaxis protein (MCP) signaling domain"/>
    <property type="match status" value="1"/>
</dbReference>
<evidence type="ECO:0000256" key="5">
    <source>
        <dbReference type="SAM" id="Phobius"/>
    </source>
</evidence>
<feature type="domain" description="HAMP" evidence="7">
    <location>
        <begin position="496"/>
        <end position="538"/>
    </location>
</feature>
<dbReference type="RefSeq" id="WP_133572059.1">
    <property type="nucleotide sequence ID" value="NZ_SNYR01000001.1"/>
</dbReference>
<dbReference type="CDD" id="cd06225">
    <property type="entry name" value="HAMP"/>
    <property type="match status" value="2"/>
</dbReference>
<dbReference type="PROSITE" id="PS50111">
    <property type="entry name" value="CHEMOTAXIS_TRANSDUC_2"/>
    <property type="match status" value="1"/>
</dbReference>
<dbReference type="Pfam" id="PF18947">
    <property type="entry name" value="HAMP_2"/>
    <property type="match status" value="1"/>
</dbReference>
<keyword evidence="1" id="KW-0145">Chemotaxis</keyword>
<evidence type="ECO:0000256" key="3">
    <source>
        <dbReference type="PROSITE-ProRule" id="PRU00284"/>
    </source>
</evidence>
<protein>
    <submittedName>
        <fullName evidence="8">Methyl-accepting chemotaxis sensory transducer with Pas/Pac sensor</fullName>
    </submittedName>
</protein>
<dbReference type="OrthoDB" id="8320983at2"/>
<feature type="coiled-coil region" evidence="4">
    <location>
        <begin position="673"/>
        <end position="736"/>
    </location>
</feature>
<dbReference type="InterPro" id="IPR003660">
    <property type="entry name" value="HAMP_dom"/>
</dbReference>
<proteinExistence type="inferred from homology"/>
<feature type="domain" description="HAMP" evidence="7">
    <location>
        <begin position="370"/>
        <end position="423"/>
    </location>
</feature>
<dbReference type="GO" id="GO:0006935">
    <property type="term" value="P:chemotaxis"/>
    <property type="evidence" value="ECO:0007669"/>
    <property type="project" value="UniProtKB-KW"/>
</dbReference>
<evidence type="ECO:0000259" key="6">
    <source>
        <dbReference type="PROSITE" id="PS50111"/>
    </source>
</evidence>
<evidence type="ECO:0000256" key="1">
    <source>
        <dbReference type="ARBA" id="ARBA00022500"/>
    </source>
</evidence>
<dbReference type="SMART" id="SM00283">
    <property type="entry name" value="MA"/>
    <property type="match status" value="1"/>
</dbReference>
<accession>A0A4R6W359</accession>
<evidence type="ECO:0000256" key="2">
    <source>
        <dbReference type="ARBA" id="ARBA00029447"/>
    </source>
</evidence>
<dbReference type="PANTHER" id="PTHR43531:SF11">
    <property type="entry name" value="METHYL-ACCEPTING CHEMOTAXIS PROTEIN 3"/>
    <property type="match status" value="1"/>
</dbReference>
<keyword evidence="5" id="KW-0472">Membrane</keyword>
<feature type="transmembrane region" description="Helical" evidence="5">
    <location>
        <begin position="345"/>
        <end position="368"/>
    </location>
</feature>
<gene>
    <name evidence="8" type="ORF">ATL17_1458</name>
</gene>
<dbReference type="Gene3D" id="3.30.450.20">
    <property type="entry name" value="PAS domain"/>
    <property type="match status" value="1"/>
</dbReference>
<keyword evidence="4" id="KW-0175">Coiled coil</keyword>
<keyword evidence="9" id="KW-1185">Reference proteome</keyword>
<evidence type="ECO:0000313" key="8">
    <source>
        <dbReference type="EMBL" id="TDQ67445.1"/>
    </source>
</evidence>
<dbReference type="Gene3D" id="1.10.287.950">
    <property type="entry name" value="Methyl-accepting chemotaxis protein"/>
    <property type="match status" value="1"/>
</dbReference>
<dbReference type="AlphaFoldDB" id="A0A4R6W359"/>
<dbReference type="Pfam" id="PF00672">
    <property type="entry name" value="HAMP"/>
    <property type="match status" value="1"/>
</dbReference>